<proteinExistence type="predicted"/>
<gene>
    <name evidence="1" type="ORF">L1987_49291</name>
</gene>
<reference evidence="2" key="1">
    <citation type="journal article" date="2022" name="Mol. Ecol. Resour.">
        <title>The genomes of chicory, endive, great burdock and yacon provide insights into Asteraceae palaeo-polyploidization history and plant inulin production.</title>
        <authorList>
            <person name="Fan W."/>
            <person name="Wang S."/>
            <person name="Wang H."/>
            <person name="Wang A."/>
            <person name="Jiang F."/>
            <person name="Liu H."/>
            <person name="Zhao H."/>
            <person name="Xu D."/>
            <person name="Zhang Y."/>
        </authorList>
    </citation>
    <scope>NUCLEOTIDE SEQUENCE [LARGE SCALE GENOMIC DNA]</scope>
    <source>
        <strain evidence="2">cv. Yunnan</strain>
    </source>
</reference>
<evidence type="ECO:0000313" key="2">
    <source>
        <dbReference type="Proteomes" id="UP001056120"/>
    </source>
</evidence>
<evidence type="ECO:0000313" key="1">
    <source>
        <dbReference type="EMBL" id="KAI3774730.1"/>
    </source>
</evidence>
<name>A0ACB9FV62_9ASTR</name>
<comment type="caution">
    <text evidence="1">The sequence shown here is derived from an EMBL/GenBank/DDBJ whole genome shotgun (WGS) entry which is preliminary data.</text>
</comment>
<keyword evidence="2" id="KW-1185">Reference proteome</keyword>
<dbReference type="EMBL" id="CM042033">
    <property type="protein sequence ID" value="KAI3774730.1"/>
    <property type="molecule type" value="Genomic_DNA"/>
</dbReference>
<organism evidence="1 2">
    <name type="scientific">Smallanthus sonchifolius</name>
    <dbReference type="NCBI Taxonomy" id="185202"/>
    <lineage>
        <taxon>Eukaryota</taxon>
        <taxon>Viridiplantae</taxon>
        <taxon>Streptophyta</taxon>
        <taxon>Embryophyta</taxon>
        <taxon>Tracheophyta</taxon>
        <taxon>Spermatophyta</taxon>
        <taxon>Magnoliopsida</taxon>
        <taxon>eudicotyledons</taxon>
        <taxon>Gunneridae</taxon>
        <taxon>Pentapetalae</taxon>
        <taxon>asterids</taxon>
        <taxon>campanulids</taxon>
        <taxon>Asterales</taxon>
        <taxon>Asteraceae</taxon>
        <taxon>Asteroideae</taxon>
        <taxon>Heliantheae alliance</taxon>
        <taxon>Millerieae</taxon>
        <taxon>Smallanthus</taxon>
    </lineage>
</organism>
<dbReference type="Proteomes" id="UP001056120">
    <property type="component" value="Linkage Group LG16"/>
</dbReference>
<accession>A0ACB9FV62</accession>
<protein>
    <submittedName>
        <fullName evidence="1">Uncharacterized protein</fullName>
    </submittedName>
</protein>
<sequence length="556" mass="62407">MNCNLDRHQRIPSSIEKPSLVLKMKFDTKVVKLENRGVNQKDFLDDVVKAFETASDENDNSIRSRRRRWFTAYRFYTHANLPRNGNSLLIGHTSSPKTNSNRPETSIHQLCVCIYINIYRYRYYRDRELKIFKREVELKENMPGSLQPLDVGVQIPYHFRCPISLELMMDPVIVGTGQTYDRSSIESWIATGNTTCPVTRQPLTDFTLIPNHTIRRLIQEWCVANRSYGVERIPTPKQPADPVIVQSLLKQASSVTNSRQARLSALRRLRGLARESDKNRLVISTNKACEILLDVLFSETSRNSSELIHELLAILSILPLSETECVQVASVPDRVSYLNFLLASSSIDVRVNTAALLENVIAGTSSPELRAEISSHDEIFDGVIGILDYPLSYPRALKVGIKALFALCIVKQHRHKAVEAGAMEALIDRLPDFEKCDAERALATVELLCRIPSGCVAFASHALTVPLLVKVILKISDRATEYAAGALLSLCSTVERLQGEAVAAGVLTQLLLLVQSDCTERAKRKAQMLLKLLRNSWPENSIMNSDYVVCSDVVPF</sequence>
<reference evidence="1 2" key="2">
    <citation type="journal article" date="2022" name="Mol. Ecol. Resour.">
        <title>The genomes of chicory, endive, great burdock and yacon provide insights into Asteraceae paleo-polyploidization history and plant inulin production.</title>
        <authorList>
            <person name="Fan W."/>
            <person name="Wang S."/>
            <person name="Wang H."/>
            <person name="Wang A."/>
            <person name="Jiang F."/>
            <person name="Liu H."/>
            <person name="Zhao H."/>
            <person name="Xu D."/>
            <person name="Zhang Y."/>
        </authorList>
    </citation>
    <scope>NUCLEOTIDE SEQUENCE [LARGE SCALE GENOMIC DNA]</scope>
    <source>
        <strain evidence="2">cv. Yunnan</strain>
        <tissue evidence="1">Leaves</tissue>
    </source>
</reference>